<dbReference type="Gene3D" id="3.40.50.150">
    <property type="entry name" value="Vaccinia Virus protein VP39"/>
    <property type="match status" value="1"/>
</dbReference>
<evidence type="ECO:0000313" key="2">
    <source>
        <dbReference type="EMBL" id="QFZ22878.1"/>
    </source>
</evidence>
<sequence>MAHRELHRDRTRAESFGSVARRYDRYRPGYPAALVDDLVAVGPTRVLDVGCGTGKVAAALVGRGLPVLGVEVDGRMAEVAGVWRPRPRPLPDPVAGSAAFSPAVRRVYRWERTLTADEWTGLASTVSDHLRLGPERLAGLLRELRVVVGSLGGGVRARCETTALLARRTDR</sequence>
<gene>
    <name evidence="2" type="ORF">EKG83_40510</name>
</gene>
<dbReference type="OrthoDB" id="9797252at2"/>
<dbReference type="KEGG" id="ssyi:EKG83_40510"/>
<dbReference type="GO" id="GO:0008757">
    <property type="term" value="F:S-adenosylmethionine-dependent methyltransferase activity"/>
    <property type="evidence" value="ECO:0007669"/>
    <property type="project" value="InterPro"/>
</dbReference>
<dbReference type="InterPro" id="IPR029063">
    <property type="entry name" value="SAM-dependent_MTases_sf"/>
</dbReference>
<keyword evidence="3" id="KW-1185">Reference proteome</keyword>
<dbReference type="InterPro" id="IPR013216">
    <property type="entry name" value="Methyltransf_11"/>
</dbReference>
<dbReference type="EMBL" id="CP034550">
    <property type="protein sequence ID" value="QFZ22878.1"/>
    <property type="molecule type" value="Genomic_DNA"/>
</dbReference>
<dbReference type="CDD" id="cd02440">
    <property type="entry name" value="AdoMet_MTases"/>
    <property type="match status" value="1"/>
</dbReference>
<accession>A0A5Q0H9G4</accession>
<proteinExistence type="predicted"/>
<dbReference type="Proteomes" id="UP000325787">
    <property type="component" value="Chromosome"/>
</dbReference>
<organism evidence="2 3">
    <name type="scientific">Saccharothrix syringae</name>
    <name type="common">Nocardiopsis syringae</name>
    <dbReference type="NCBI Taxonomy" id="103733"/>
    <lineage>
        <taxon>Bacteria</taxon>
        <taxon>Bacillati</taxon>
        <taxon>Actinomycetota</taxon>
        <taxon>Actinomycetes</taxon>
        <taxon>Pseudonocardiales</taxon>
        <taxon>Pseudonocardiaceae</taxon>
        <taxon>Saccharothrix</taxon>
    </lineage>
</organism>
<dbReference type="RefSeq" id="WP_033431559.1">
    <property type="nucleotide sequence ID" value="NZ_CP034550.1"/>
</dbReference>
<evidence type="ECO:0000259" key="1">
    <source>
        <dbReference type="Pfam" id="PF08241"/>
    </source>
</evidence>
<evidence type="ECO:0000313" key="3">
    <source>
        <dbReference type="Proteomes" id="UP000325787"/>
    </source>
</evidence>
<reference evidence="3" key="1">
    <citation type="journal article" date="2021" name="Curr. Microbiol.">
        <title>Complete genome of nocamycin-producing strain Saccharothrix syringae NRRL B-16468 reveals the biosynthetic potential for secondary metabolites.</title>
        <authorList>
            <person name="Mo X."/>
            <person name="Yang S."/>
        </authorList>
    </citation>
    <scope>NUCLEOTIDE SEQUENCE [LARGE SCALE GENOMIC DNA]</scope>
    <source>
        <strain evidence="3">ATCC 51364 / DSM 43886 / JCM 6844 / KCTC 9398 / NBRC 14523 / NRRL B-16468 / INA 2240</strain>
    </source>
</reference>
<feature type="domain" description="Methyltransferase type 11" evidence="1">
    <location>
        <begin position="47"/>
        <end position="82"/>
    </location>
</feature>
<name>A0A5Q0H9G4_SACSY</name>
<dbReference type="Pfam" id="PF08241">
    <property type="entry name" value="Methyltransf_11"/>
    <property type="match status" value="1"/>
</dbReference>
<dbReference type="AlphaFoldDB" id="A0A5Q0H9G4"/>
<dbReference type="SUPFAM" id="SSF53335">
    <property type="entry name" value="S-adenosyl-L-methionine-dependent methyltransferases"/>
    <property type="match status" value="1"/>
</dbReference>
<protein>
    <recommendedName>
        <fullName evidence="1">Methyltransferase type 11 domain-containing protein</fullName>
    </recommendedName>
</protein>